<dbReference type="AlphaFoldDB" id="A0A1Z3N9V1"/>
<dbReference type="RefSeq" id="WP_088565680.1">
    <property type="nucleotide sequence ID" value="NZ_CP020946.1"/>
</dbReference>
<sequence>MKSAKWLSWGLCSFAMVAGFAGGRWMPEVSEFSLEQASESVNSVNVIENLSCPSEEKYHELARKVSLVIPEGTEACDDSYRAKLGKILLLMDQLRIEAPPDWLPGFQHDLGDLLGYVAKNSRKLNLDLNQTGSIAYNMSSEQSIYLGGYFFGSEPLEAISTLIHEARHSVRYSPKHVQCRGGDIPFSTGGCDAKFDTTEQDAGAYSYEVLLQAGLALYGKGLSPADREYMMSSALTVLVSRFNELPAEVSQKTDVLMALGRRGQVYVVDATAKTFTPVETKLRSAGEKILRLAFNPRNSGLILFSNKGHIYSWSFREGFKDYNPELIGPDLPVWDAARITIPGEFNRTRHTFKTDGGVYKVSKLLPGKMKFELVDMIPAKDIAKYPAFESYFLAQYGDSVFLSTEGDAWLLAHDAYLSDWFKKPEGLQDSRGWQQGTGGVLYEDLFLLTRTGELRVAKSFYEELDEYNSRTTYTTEAVDFKIPGRSIKYLQGLKMHGQLSDEGHLFLRAYGRKEQIELQGPDIVDFSIVHNPVLKSQVVPKIGPK</sequence>
<organism evidence="1 2">
    <name type="scientific">Bdellovibrio bacteriovorus</name>
    <dbReference type="NCBI Taxonomy" id="959"/>
    <lineage>
        <taxon>Bacteria</taxon>
        <taxon>Pseudomonadati</taxon>
        <taxon>Bdellovibrionota</taxon>
        <taxon>Bdellovibrionia</taxon>
        <taxon>Bdellovibrionales</taxon>
        <taxon>Pseudobdellovibrionaceae</taxon>
        <taxon>Bdellovibrio</taxon>
    </lineage>
</organism>
<gene>
    <name evidence="1" type="ORF">B9G79_11810</name>
</gene>
<evidence type="ECO:0000313" key="1">
    <source>
        <dbReference type="EMBL" id="ASD64201.1"/>
    </source>
</evidence>
<proteinExistence type="predicted"/>
<dbReference type="SUPFAM" id="SSF50978">
    <property type="entry name" value="WD40 repeat-like"/>
    <property type="match status" value="1"/>
</dbReference>
<accession>A0A1Z3N9V1</accession>
<dbReference type="OrthoDB" id="9342538at2"/>
<dbReference type="InterPro" id="IPR036322">
    <property type="entry name" value="WD40_repeat_dom_sf"/>
</dbReference>
<dbReference type="Proteomes" id="UP000197003">
    <property type="component" value="Chromosome"/>
</dbReference>
<protein>
    <submittedName>
        <fullName evidence="1">Uncharacterized protein</fullName>
    </submittedName>
</protein>
<reference evidence="1 2" key="1">
    <citation type="submission" date="2017-04" db="EMBL/GenBank/DDBJ databases">
        <title>Whole genome sequence of Bdellovibrio bacteriovorus strain SSB218315.</title>
        <authorList>
            <person name="Oyedara O."/>
            <person name="Rodriguez-Perez M.A."/>
        </authorList>
    </citation>
    <scope>NUCLEOTIDE SEQUENCE [LARGE SCALE GENOMIC DNA]</scope>
    <source>
        <strain evidence="1 2">SSB218315</strain>
    </source>
</reference>
<dbReference type="EMBL" id="CP020946">
    <property type="protein sequence ID" value="ASD64201.1"/>
    <property type="molecule type" value="Genomic_DNA"/>
</dbReference>
<name>A0A1Z3N9V1_BDEBC</name>
<evidence type="ECO:0000313" key="2">
    <source>
        <dbReference type="Proteomes" id="UP000197003"/>
    </source>
</evidence>